<dbReference type="Proteomes" id="UP001221838">
    <property type="component" value="Unassembled WGS sequence"/>
</dbReference>
<feature type="transmembrane region" description="Helical" evidence="1">
    <location>
        <begin position="213"/>
        <end position="241"/>
    </location>
</feature>
<dbReference type="Pfam" id="PF21724">
    <property type="entry name" value="DUF6861"/>
    <property type="match status" value="1"/>
</dbReference>
<keyword evidence="1" id="KW-0472">Membrane</keyword>
<feature type="transmembrane region" description="Helical" evidence="1">
    <location>
        <begin position="309"/>
        <end position="329"/>
    </location>
</feature>
<feature type="domain" description="NAD(+)--protein-arginine ADP-ribosyltransferase Tre1-like N-terminal" evidence="3">
    <location>
        <begin position="184"/>
        <end position="361"/>
    </location>
</feature>
<sequence length="543" mass="59386">MGDEAVGRVGIIQWDGIPEVRLRSTSSTSGANVIQSLPFNTQVQIISRVANGWSFVATRGGQMGFVASEYIWTQMPEPCARLHRVEQGIPGTAIAIAETYYGDLAAHWGQDLRFYVNVLAHANRVPVLSGTAGWRKVHFQYDRLIWIPSRQYAQSLEGVVNSGSISYNLATTLGSTAARVVQLWDDYHRAIFLSTRYLQEAVTRHAEKALRDIIVALAEMVVGGIAVLAISTTIGAAVGALAGGAGAVPGAAAGFEVGLIILEWLGLAMLMNWVVESLWKVAKAFATFFGTVWNARGSAAAIDRAAREFAEAIATLIAAILEGLIMLAMSRGVSWLVKSLRGTALGRKIGETRLAEWLNRRIDAFREARAGRPREVLGNLAKKVVEGRFFRQVELVQLTKKGKNKTLGEFDGIDMIRKMFIEFKTARRLHKANPPRSAADWADSAIFSSTVARIQALLVEATGTRVTQRGSPEVPTLAEIQGFRRLQFRIDADTPALRAGVAQALSKLRAAYPTWTFEVQWGINILLPPLPDWATQGHAQESR</sequence>
<dbReference type="RefSeq" id="WP_272141671.1">
    <property type="nucleotide sequence ID" value="NZ_JAQNDM010000002.1"/>
</dbReference>
<feature type="domain" description="SH3b" evidence="2">
    <location>
        <begin position="20"/>
        <end position="71"/>
    </location>
</feature>
<name>A0ABT5DDG5_9BACT</name>
<evidence type="ECO:0000313" key="5">
    <source>
        <dbReference type="Proteomes" id="UP001221838"/>
    </source>
</evidence>
<dbReference type="Gene3D" id="2.30.30.40">
    <property type="entry name" value="SH3 Domains"/>
    <property type="match status" value="1"/>
</dbReference>
<feature type="transmembrane region" description="Helical" evidence="1">
    <location>
        <begin position="253"/>
        <end position="275"/>
    </location>
</feature>
<keyword evidence="1" id="KW-0812">Transmembrane</keyword>
<keyword evidence="1" id="KW-1133">Transmembrane helix</keyword>
<evidence type="ECO:0000259" key="2">
    <source>
        <dbReference type="Pfam" id="PF08239"/>
    </source>
</evidence>
<accession>A0ABT5DDG5</accession>
<dbReference type="InterPro" id="IPR003646">
    <property type="entry name" value="SH3-like_bac-type"/>
</dbReference>
<keyword evidence="5" id="KW-1185">Reference proteome</keyword>
<dbReference type="EMBL" id="JAQNDM010000002">
    <property type="protein sequence ID" value="MDC0711686.1"/>
    <property type="molecule type" value="Genomic_DNA"/>
</dbReference>
<comment type="caution">
    <text evidence="4">The sequence shown here is derived from an EMBL/GenBank/DDBJ whole genome shotgun (WGS) entry which is preliminary data.</text>
</comment>
<organism evidence="4 5">
    <name type="scientific">Stigmatella ashevillensis</name>
    <dbReference type="NCBI Taxonomy" id="2995309"/>
    <lineage>
        <taxon>Bacteria</taxon>
        <taxon>Pseudomonadati</taxon>
        <taxon>Myxococcota</taxon>
        <taxon>Myxococcia</taxon>
        <taxon>Myxococcales</taxon>
        <taxon>Cystobacterineae</taxon>
        <taxon>Archangiaceae</taxon>
        <taxon>Stigmatella</taxon>
    </lineage>
</organism>
<gene>
    <name evidence="4" type="ORF">POL68_24675</name>
</gene>
<evidence type="ECO:0000313" key="4">
    <source>
        <dbReference type="EMBL" id="MDC0711686.1"/>
    </source>
</evidence>
<evidence type="ECO:0000259" key="3">
    <source>
        <dbReference type="Pfam" id="PF21724"/>
    </source>
</evidence>
<dbReference type="Pfam" id="PF08239">
    <property type="entry name" value="SH3_3"/>
    <property type="match status" value="1"/>
</dbReference>
<dbReference type="InterPro" id="IPR049195">
    <property type="entry name" value="Tre1-like_N"/>
</dbReference>
<evidence type="ECO:0000256" key="1">
    <source>
        <dbReference type="SAM" id="Phobius"/>
    </source>
</evidence>
<reference evidence="4 5" key="1">
    <citation type="submission" date="2022-11" db="EMBL/GenBank/DDBJ databases">
        <title>Minimal conservation of predation-associated metabolite biosynthetic gene clusters underscores biosynthetic potential of Myxococcota including descriptions for ten novel species: Archangium lansinium sp. nov., Myxococcus landrumus sp. nov., Nannocystis bai.</title>
        <authorList>
            <person name="Ahearne A."/>
            <person name="Stevens C."/>
            <person name="Dowd S."/>
        </authorList>
    </citation>
    <scope>NUCLEOTIDE SEQUENCE [LARGE SCALE GENOMIC DNA]</scope>
    <source>
        <strain evidence="4 5">NCWAL01</strain>
    </source>
</reference>
<protein>
    <submittedName>
        <fullName evidence="4">SH3 domain-containing protein</fullName>
    </submittedName>
</protein>
<proteinExistence type="predicted"/>